<name>A0ABR2Z7M0_9AGAR</name>
<reference evidence="1 2" key="1">
    <citation type="submission" date="2024-05" db="EMBL/GenBank/DDBJ databases">
        <title>A draft genome resource for the thread blight pathogen Marasmius tenuissimus strain MS-2.</title>
        <authorList>
            <person name="Yulfo-Soto G.E."/>
            <person name="Baruah I.K."/>
            <person name="Amoako-Attah I."/>
            <person name="Bukari Y."/>
            <person name="Meinhardt L.W."/>
            <person name="Bailey B.A."/>
            <person name="Cohen S.P."/>
        </authorList>
    </citation>
    <scope>NUCLEOTIDE SEQUENCE [LARGE SCALE GENOMIC DNA]</scope>
    <source>
        <strain evidence="1 2">MS-2</strain>
    </source>
</reference>
<evidence type="ECO:0000313" key="1">
    <source>
        <dbReference type="EMBL" id="KAL0056793.1"/>
    </source>
</evidence>
<dbReference type="Proteomes" id="UP001437256">
    <property type="component" value="Unassembled WGS sequence"/>
</dbReference>
<dbReference type="EMBL" id="JBBXMP010000941">
    <property type="protein sequence ID" value="KAL0056793.1"/>
    <property type="molecule type" value="Genomic_DNA"/>
</dbReference>
<protein>
    <submittedName>
        <fullName evidence="1">Uncharacterized protein</fullName>
    </submittedName>
</protein>
<organism evidence="1 2">
    <name type="scientific">Marasmius tenuissimus</name>
    <dbReference type="NCBI Taxonomy" id="585030"/>
    <lineage>
        <taxon>Eukaryota</taxon>
        <taxon>Fungi</taxon>
        <taxon>Dikarya</taxon>
        <taxon>Basidiomycota</taxon>
        <taxon>Agaricomycotina</taxon>
        <taxon>Agaricomycetes</taxon>
        <taxon>Agaricomycetidae</taxon>
        <taxon>Agaricales</taxon>
        <taxon>Marasmiineae</taxon>
        <taxon>Marasmiaceae</taxon>
        <taxon>Marasmius</taxon>
    </lineage>
</organism>
<accession>A0ABR2Z7M0</accession>
<comment type="caution">
    <text evidence="1">The sequence shown here is derived from an EMBL/GenBank/DDBJ whole genome shotgun (WGS) entry which is preliminary data.</text>
</comment>
<evidence type="ECO:0000313" key="2">
    <source>
        <dbReference type="Proteomes" id="UP001437256"/>
    </source>
</evidence>
<keyword evidence="2" id="KW-1185">Reference proteome</keyword>
<sequence>MTVLPPINLRQALLVEGIDVLDKHKYISLLEQSTRSFVAQLREDGEATKDDDSRVKKGISFRNEGNYGGDGSYYIVPYERTG</sequence>
<gene>
    <name evidence="1" type="ORF">AAF712_016595</name>
</gene>
<proteinExistence type="predicted"/>